<proteinExistence type="predicted"/>
<dbReference type="Gramene" id="TuG1812G0200000881.01.T02">
    <property type="protein sequence ID" value="TuG1812G0200000881.01.T02.cds313117"/>
    <property type="gene ID" value="TuG1812G0200000881.01"/>
</dbReference>
<reference evidence="2" key="3">
    <citation type="submission" date="2022-06" db="UniProtKB">
        <authorList>
            <consortium name="EnsemblPlants"/>
        </authorList>
    </citation>
    <scope>IDENTIFICATION</scope>
</reference>
<protein>
    <submittedName>
        <fullName evidence="2">Uncharacterized protein</fullName>
    </submittedName>
</protein>
<organism evidence="2 3">
    <name type="scientific">Triticum urartu</name>
    <name type="common">Red wild einkorn</name>
    <name type="synonym">Crithodium urartu</name>
    <dbReference type="NCBI Taxonomy" id="4572"/>
    <lineage>
        <taxon>Eukaryota</taxon>
        <taxon>Viridiplantae</taxon>
        <taxon>Streptophyta</taxon>
        <taxon>Embryophyta</taxon>
        <taxon>Tracheophyta</taxon>
        <taxon>Spermatophyta</taxon>
        <taxon>Magnoliopsida</taxon>
        <taxon>Liliopsida</taxon>
        <taxon>Poales</taxon>
        <taxon>Poaceae</taxon>
        <taxon>BOP clade</taxon>
        <taxon>Pooideae</taxon>
        <taxon>Triticodae</taxon>
        <taxon>Triticeae</taxon>
        <taxon>Triticinae</taxon>
        <taxon>Triticum</taxon>
    </lineage>
</organism>
<evidence type="ECO:0000313" key="2">
    <source>
        <dbReference type="EnsemblPlants" id="TuG1812G0200000881.01.T02.cds313117"/>
    </source>
</evidence>
<keyword evidence="3" id="KW-1185">Reference proteome</keyword>
<evidence type="ECO:0000256" key="1">
    <source>
        <dbReference type="SAM" id="SignalP"/>
    </source>
</evidence>
<reference evidence="3" key="1">
    <citation type="journal article" date="2013" name="Nature">
        <title>Draft genome of the wheat A-genome progenitor Triticum urartu.</title>
        <authorList>
            <person name="Ling H.Q."/>
            <person name="Zhao S."/>
            <person name="Liu D."/>
            <person name="Wang J."/>
            <person name="Sun H."/>
            <person name="Zhang C."/>
            <person name="Fan H."/>
            <person name="Li D."/>
            <person name="Dong L."/>
            <person name="Tao Y."/>
            <person name="Gao C."/>
            <person name="Wu H."/>
            <person name="Li Y."/>
            <person name="Cui Y."/>
            <person name="Guo X."/>
            <person name="Zheng S."/>
            <person name="Wang B."/>
            <person name="Yu K."/>
            <person name="Liang Q."/>
            <person name="Yang W."/>
            <person name="Lou X."/>
            <person name="Chen J."/>
            <person name="Feng M."/>
            <person name="Jian J."/>
            <person name="Zhang X."/>
            <person name="Luo G."/>
            <person name="Jiang Y."/>
            <person name="Liu J."/>
            <person name="Wang Z."/>
            <person name="Sha Y."/>
            <person name="Zhang B."/>
            <person name="Wu H."/>
            <person name="Tang D."/>
            <person name="Shen Q."/>
            <person name="Xue P."/>
            <person name="Zou S."/>
            <person name="Wang X."/>
            <person name="Liu X."/>
            <person name="Wang F."/>
            <person name="Yang Y."/>
            <person name="An X."/>
            <person name="Dong Z."/>
            <person name="Zhang K."/>
            <person name="Zhang X."/>
            <person name="Luo M.C."/>
            <person name="Dvorak J."/>
            <person name="Tong Y."/>
            <person name="Wang J."/>
            <person name="Yang H."/>
            <person name="Li Z."/>
            <person name="Wang D."/>
            <person name="Zhang A."/>
            <person name="Wang J."/>
        </authorList>
    </citation>
    <scope>NUCLEOTIDE SEQUENCE</scope>
    <source>
        <strain evidence="3">cv. G1812</strain>
    </source>
</reference>
<evidence type="ECO:0000313" key="3">
    <source>
        <dbReference type="Proteomes" id="UP000015106"/>
    </source>
</evidence>
<dbReference type="Proteomes" id="UP000015106">
    <property type="component" value="Chromosome 2"/>
</dbReference>
<sequence>MSCLLNLQILTSFTLLILVVVSADKPLYANFGCVARFLYLKHMYFAF</sequence>
<accession>A0A8R7PA55</accession>
<keyword evidence="1" id="KW-0732">Signal</keyword>
<dbReference type="EnsemblPlants" id="TuG1812G0200000881.01.T02">
    <property type="protein sequence ID" value="TuG1812G0200000881.01.T02.cds313117"/>
    <property type="gene ID" value="TuG1812G0200000881.01"/>
</dbReference>
<dbReference type="AlphaFoldDB" id="A0A8R7PA55"/>
<feature type="signal peptide" evidence="1">
    <location>
        <begin position="1"/>
        <end position="23"/>
    </location>
</feature>
<reference evidence="2" key="2">
    <citation type="submission" date="2018-03" db="EMBL/GenBank/DDBJ databases">
        <title>The Triticum urartu genome reveals the dynamic nature of wheat genome evolution.</title>
        <authorList>
            <person name="Ling H."/>
            <person name="Ma B."/>
            <person name="Shi X."/>
            <person name="Liu H."/>
            <person name="Dong L."/>
            <person name="Sun H."/>
            <person name="Cao Y."/>
            <person name="Gao Q."/>
            <person name="Zheng S."/>
            <person name="Li Y."/>
            <person name="Yu Y."/>
            <person name="Du H."/>
            <person name="Qi M."/>
            <person name="Li Y."/>
            <person name="Yu H."/>
            <person name="Cui Y."/>
            <person name="Wang N."/>
            <person name="Chen C."/>
            <person name="Wu H."/>
            <person name="Zhao Y."/>
            <person name="Zhang J."/>
            <person name="Li Y."/>
            <person name="Zhou W."/>
            <person name="Zhang B."/>
            <person name="Hu W."/>
            <person name="Eijk M."/>
            <person name="Tang J."/>
            <person name="Witsenboer H."/>
            <person name="Zhao S."/>
            <person name="Li Z."/>
            <person name="Zhang A."/>
            <person name="Wang D."/>
            <person name="Liang C."/>
        </authorList>
    </citation>
    <scope>NUCLEOTIDE SEQUENCE [LARGE SCALE GENOMIC DNA]</scope>
    <source>
        <strain evidence="2">cv. G1812</strain>
    </source>
</reference>
<feature type="chain" id="PRO_5035779351" evidence="1">
    <location>
        <begin position="24"/>
        <end position="47"/>
    </location>
</feature>
<name>A0A8R7PA55_TRIUA</name>